<reference evidence="5 6" key="1">
    <citation type="journal article" date="2013" name="BMC Genomics">
        <title>Genomics-driven discovery of the pneumocandin biosynthetic gene cluster in the fungus Glarea lozoyensis.</title>
        <authorList>
            <person name="Chen L."/>
            <person name="Yue Q."/>
            <person name="Zhang X."/>
            <person name="Xiang M."/>
            <person name="Wang C."/>
            <person name="Li S."/>
            <person name="Che Y."/>
            <person name="Ortiz-Lopez F.J."/>
            <person name="Bills G.F."/>
            <person name="Liu X."/>
            <person name="An Z."/>
        </authorList>
    </citation>
    <scope>NUCLEOTIDE SEQUENCE [LARGE SCALE GENOMIC DNA]</scope>
    <source>
        <strain evidence="6">ATCC 20868 / MF5171</strain>
    </source>
</reference>
<dbReference type="PANTHER" id="PTHR46115">
    <property type="entry name" value="THIOREDOXIN-LIKE PROTEIN 1"/>
    <property type="match status" value="1"/>
</dbReference>
<dbReference type="PROSITE" id="PS51257">
    <property type="entry name" value="PROKAR_LIPOPROTEIN"/>
    <property type="match status" value="1"/>
</dbReference>
<dbReference type="HOGENOM" id="CLU_072377_0_0_1"/>
<dbReference type="Gene3D" id="2.60.120.470">
    <property type="entry name" value="PITH domain"/>
    <property type="match status" value="1"/>
</dbReference>
<dbReference type="GeneID" id="19459449"/>
<evidence type="ECO:0000259" key="4">
    <source>
        <dbReference type="PROSITE" id="PS51532"/>
    </source>
</evidence>
<sequence>MSKTIQISSPGQFSGLLKSSKIVVTNFFSNSSAACKQIAPIYEQLSGHFSRPNRITFVKVNVETQKEIAANHAVTSPPTFIIFNGGKKVEEVKGTDLGKMKDVVKKLAEEADGGSSGFGEASSSGWRTASLPRGYGDISDQVDVKGLELLNSDKEMGGVRVLVDDSKPSGLQKGKATGNQAKDWVESDTDEQLMMYIPFQATLKIHTLQITSLPPAAADDDDDEVPMRPKTIKLYTNRPHILGFDEADDVPATQTIEISSSDWDSTGTATIPLRFVKFQNVTSLVLYVVDGDGEGERCRLDRLRVIGETGEKRELGKLEKIGDEQGE</sequence>
<dbReference type="PROSITE" id="PS51352">
    <property type="entry name" value="THIOREDOXIN_2"/>
    <property type="match status" value="1"/>
</dbReference>
<dbReference type="EMBL" id="KE145367">
    <property type="protein sequence ID" value="EPE29231.1"/>
    <property type="molecule type" value="Genomic_DNA"/>
</dbReference>
<dbReference type="Gene3D" id="3.40.30.10">
    <property type="entry name" value="Glutaredoxin"/>
    <property type="match status" value="1"/>
</dbReference>
<keyword evidence="6" id="KW-1185">Reference proteome</keyword>
<protein>
    <submittedName>
        <fullName evidence="5">Galactose-binding protein</fullName>
    </submittedName>
</protein>
<feature type="domain" description="Thioredoxin" evidence="3">
    <location>
        <begin position="1"/>
        <end position="109"/>
    </location>
</feature>
<dbReference type="SUPFAM" id="SSF49785">
    <property type="entry name" value="Galactose-binding domain-like"/>
    <property type="match status" value="1"/>
</dbReference>
<dbReference type="InterPro" id="IPR037047">
    <property type="entry name" value="PITH_dom_sf"/>
</dbReference>
<dbReference type="InterPro" id="IPR010400">
    <property type="entry name" value="PITH_dom"/>
</dbReference>
<dbReference type="GO" id="GO:0005737">
    <property type="term" value="C:cytoplasm"/>
    <property type="evidence" value="ECO:0007669"/>
    <property type="project" value="UniProtKB-ARBA"/>
</dbReference>
<dbReference type="InterPro" id="IPR013766">
    <property type="entry name" value="Thioredoxin_domain"/>
</dbReference>
<dbReference type="InterPro" id="IPR008979">
    <property type="entry name" value="Galactose-bd-like_sf"/>
</dbReference>
<dbReference type="SUPFAM" id="SSF52833">
    <property type="entry name" value="Thioredoxin-like"/>
    <property type="match status" value="1"/>
</dbReference>
<keyword evidence="2" id="KW-1015">Disulfide bond</keyword>
<name>S3DB95_GLAL2</name>
<dbReference type="STRING" id="1116229.S3DB95"/>
<dbReference type="Pfam" id="PF00085">
    <property type="entry name" value="Thioredoxin"/>
    <property type="match status" value="1"/>
</dbReference>
<dbReference type="Pfam" id="PF06201">
    <property type="entry name" value="PITH"/>
    <property type="match status" value="1"/>
</dbReference>
<dbReference type="AlphaFoldDB" id="S3DB95"/>
<dbReference type="CDD" id="cd02947">
    <property type="entry name" value="TRX_family"/>
    <property type="match status" value="1"/>
</dbReference>
<dbReference type="OMA" id="PIFEMFP"/>
<dbReference type="RefSeq" id="XP_008083340.1">
    <property type="nucleotide sequence ID" value="XM_008085149.1"/>
</dbReference>
<dbReference type="Proteomes" id="UP000016922">
    <property type="component" value="Unassembled WGS sequence"/>
</dbReference>
<accession>S3DB95</accession>
<gene>
    <name evidence="5" type="ORF">GLAREA_00391</name>
</gene>
<evidence type="ECO:0000313" key="5">
    <source>
        <dbReference type="EMBL" id="EPE29231.1"/>
    </source>
</evidence>
<proteinExistence type="inferred from homology"/>
<evidence type="ECO:0000256" key="1">
    <source>
        <dbReference type="ARBA" id="ARBA00008987"/>
    </source>
</evidence>
<comment type="similarity">
    <text evidence="1">Belongs to the thioredoxin family.</text>
</comment>
<dbReference type="KEGG" id="glz:GLAREA_00391"/>
<dbReference type="eggNOG" id="KOG0908">
    <property type="taxonomic scope" value="Eukaryota"/>
</dbReference>
<feature type="domain" description="PITH" evidence="4">
    <location>
        <begin position="127"/>
        <end position="325"/>
    </location>
</feature>
<dbReference type="InterPro" id="IPR036249">
    <property type="entry name" value="Thioredoxin-like_sf"/>
</dbReference>
<evidence type="ECO:0000313" key="6">
    <source>
        <dbReference type="Proteomes" id="UP000016922"/>
    </source>
</evidence>
<evidence type="ECO:0000259" key="3">
    <source>
        <dbReference type="PROSITE" id="PS51352"/>
    </source>
</evidence>
<dbReference type="PROSITE" id="PS51532">
    <property type="entry name" value="PITH"/>
    <property type="match status" value="1"/>
</dbReference>
<dbReference type="OrthoDB" id="2121326at2759"/>
<evidence type="ECO:0000256" key="2">
    <source>
        <dbReference type="ARBA" id="ARBA00023157"/>
    </source>
</evidence>
<organism evidence="5 6">
    <name type="scientific">Glarea lozoyensis (strain ATCC 20868 / MF5171)</name>
    <dbReference type="NCBI Taxonomy" id="1116229"/>
    <lineage>
        <taxon>Eukaryota</taxon>
        <taxon>Fungi</taxon>
        <taxon>Dikarya</taxon>
        <taxon>Ascomycota</taxon>
        <taxon>Pezizomycotina</taxon>
        <taxon>Leotiomycetes</taxon>
        <taxon>Helotiales</taxon>
        <taxon>Helotiaceae</taxon>
        <taxon>Glarea</taxon>
    </lineage>
</organism>